<evidence type="ECO:0000256" key="2">
    <source>
        <dbReference type="ARBA" id="ARBA00022692"/>
    </source>
</evidence>
<dbReference type="RefSeq" id="XP_009018520.1">
    <property type="nucleotide sequence ID" value="XM_009020272.1"/>
</dbReference>
<proteinExistence type="inferred from homology"/>
<comment type="similarity">
    <text evidence="5">Belongs to the BI1 family.</text>
</comment>
<evidence type="ECO:0000256" key="4">
    <source>
        <dbReference type="ARBA" id="ARBA00023136"/>
    </source>
</evidence>
<reference evidence="7" key="3">
    <citation type="submission" date="2015-06" db="UniProtKB">
        <authorList>
            <consortium name="EnsemblMetazoa"/>
        </authorList>
    </citation>
    <scope>IDENTIFICATION</scope>
</reference>
<evidence type="ECO:0000256" key="1">
    <source>
        <dbReference type="ARBA" id="ARBA00004141"/>
    </source>
</evidence>
<dbReference type="OrthoDB" id="7933078at2759"/>
<dbReference type="OMA" id="MEVDFRT"/>
<evidence type="ECO:0000313" key="6">
    <source>
        <dbReference type="EMBL" id="ESO03372.1"/>
    </source>
</evidence>
<dbReference type="HOGENOM" id="CLU_058671_5_2_1"/>
<dbReference type="GeneID" id="20215794"/>
<evidence type="ECO:0000313" key="7">
    <source>
        <dbReference type="EnsemblMetazoa" id="HelroP80314"/>
    </source>
</evidence>
<dbReference type="PANTHER" id="PTHR23291:SF47">
    <property type="entry name" value="TRANSMEMBRANE BAX INHIBITOR MOTIF CONTAINING 7"/>
    <property type="match status" value="1"/>
</dbReference>
<gene>
    <name evidence="7" type="primary">20215794</name>
    <name evidence="6" type="ORF">HELRODRAFT_80314</name>
</gene>
<dbReference type="EnsemblMetazoa" id="HelroT80314">
    <property type="protein sequence ID" value="HelroP80314"/>
    <property type="gene ID" value="HelroG80314"/>
</dbReference>
<keyword evidence="4 5" id="KW-0472">Membrane</keyword>
<feature type="transmembrane region" description="Helical" evidence="5">
    <location>
        <begin position="6"/>
        <end position="27"/>
    </location>
</feature>
<dbReference type="Proteomes" id="UP000015101">
    <property type="component" value="Unassembled WGS sequence"/>
</dbReference>
<evidence type="ECO:0000313" key="8">
    <source>
        <dbReference type="Proteomes" id="UP000015101"/>
    </source>
</evidence>
<dbReference type="AlphaFoldDB" id="T1G3Z6"/>
<dbReference type="PANTHER" id="PTHR23291">
    <property type="entry name" value="BAX INHIBITOR-RELATED"/>
    <property type="match status" value="1"/>
</dbReference>
<dbReference type="EMBL" id="AMQM01004653">
    <property type="status" value="NOT_ANNOTATED_CDS"/>
    <property type="molecule type" value="Genomic_DNA"/>
</dbReference>
<dbReference type="eggNOG" id="KOG2322">
    <property type="taxonomic scope" value="Eukaryota"/>
</dbReference>
<reference evidence="8" key="1">
    <citation type="submission" date="2012-12" db="EMBL/GenBank/DDBJ databases">
        <authorList>
            <person name="Hellsten U."/>
            <person name="Grimwood J."/>
            <person name="Chapman J.A."/>
            <person name="Shapiro H."/>
            <person name="Aerts A."/>
            <person name="Otillar R.P."/>
            <person name="Terry A.Y."/>
            <person name="Boore J.L."/>
            <person name="Simakov O."/>
            <person name="Marletaz F."/>
            <person name="Cho S.-J."/>
            <person name="Edsinger-Gonzales E."/>
            <person name="Havlak P."/>
            <person name="Kuo D.-H."/>
            <person name="Larsson T."/>
            <person name="Lv J."/>
            <person name="Arendt D."/>
            <person name="Savage R."/>
            <person name="Osoegawa K."/>
            <person name="de Jong P."/>
            <person name="Lindberg D.R."/>
            <person name="Seaver E.C."/>
            <person name="Weisblat D.A."/>
            <person name="Putnam N.H."/>
            <person name="Grigoriev I.V."/>
            <person name="Rokhsar D.S."/>
        </authorList>
    </citation>
    <scope>NUCLEOTIDE SEQUENCE</scope>
</reference>
<dbReference type="CTD" id="20215794"/>
<dbReference type="InterPro" id="IPR006214">
    <property type="entry name" value="Bax_inhibitor_1-related"/>
</dbReference>
<evidence type="ECO:0000256" key="3">
    <source>
        <dbReference type="ARBA" id="ARBA00022989"/>
    </source>
</evidence>
<name>T1G3Z6_HELRO</name>
<dbReference type="Pfam" id="PF01027">
    <property type="entry name" value="Bax1-I"/>
    <property type="match status" value="1"/>
</dbReference>
<organism evidence="7 8">
    <name type="scientific">Helobdella robusta</name>
    <name type="common">Californian leech</name>
    <dbReference type="NCBI Taxonomy" id="6412"/>
    <lineage>
        <taxon>Eukaryota</taxon>
        <taxon>Metazoa</taxon>
        <taxon>Spiralia</taxon>
        <taxon>Lophotrochozoa</taxon>
        <taxon>Annelida</taxon>
        <taxon>Clitellata</taxon>
        <taxon>Hirudinea</taxon>
        <taxon>Rhynchobdellida</taxon>
        <taxon>Glossiphoniidae</taxon>
        <taxon>Helobdella</taxon>
    </lineage>
</organism>
<dbReference type="EMBL" id="KB096633">
    <property type="protein sequence ID" value="ESO03372.1"/>
    <property type="molecule type" value="Genomic_DNA"/>
</dbReference>
<dbReference type="GO" id="GO:0016020">
    <property type="term" value="C:membrane"/>
    <property type="evidence" value="ECO:0007669"/>
    <property type="project" value="UniProtKB-SubCell"/>
</dbReference>
<evidence type="ECO:0000256" key="5">
    <source>
        <dbReference type="RuleBase" id="RU004379"/>
    </source>
</evidence>
<comment type="subcellular location">
    <subcellularLocation>
        <location evidence="1">Membrane</location>
        <topology evidence="1">Multi-pass membrane protein</topology>
    </subcellularLocation>
</comment>
<reference evidence="6 8" key="2">
    <citation type="journal article" date="2013" name="Nature">
        <title>Insights into bilaterian evolution from three spiralian genomes.</title>
        <authorList>
            <person name="Simakov O."/>
            <person name="Marletaz F."/>
            <person name="Cho S.J."/>
            <person name="Edsinger-Gonzales E."/>
            <person name="Havlak P."/>
            <person name="Hellsten U."/>
            <person name="Kuo D.H."/>
            <person name="Larsson T."/>
            <person name="Lv J."/>
            <person name="Arendt D."/>
            <person name="Savage R."/>
            <person name="Osoegawa K."/>
            <person name="de Jong P."/>
            <person name="Grimwood J."/>
            <person name="Chapman J.A."/>
            <person name="Shapiro H."/>
            <person name="Aerts A."/>
            <person name="Otillar R.P."/>
            <person name="Terry A.Y."/>
            <person name="Boore J.L."/>
            <person name="Grigoriev I.V."/>
            <person name="Lindberg D.R."/>
            <person name="Seaver E.C."/>
            <person name="Weisblat D.A."/>
            <person name="Putnam N.H."/>
            <person name="Rokhsar D.S."/>
        </authorList>
    </citation>
    <scope>NUCLEOTIDE SEQUENCE</scope>
</reference>
<sequence length="66" mass="7470">QVLQCVYGSVCALLFSMYLVFDTQLLMGDKSNRISEEEYIYAALQLYLDMVQIFLAILQIAGAVKN</sequence>
<keyword evidence="3 5" id="KW-1133">Transmembrane helix</keyword>
<comment type="caution">
    <text evidence="5">Lacks conserved residue(s) required for the propagation of feature annotation.</text>
</comment>
<feature type="transmembrane region" description="Helical" evidence="5">
    <location>
        <begin position="39"/>
        <end position="61"/>
    </location>
</feature>
<keyword evidence="8" id="KW-1185">Reference proteome</keyword>
<accession>T1G3Z6</accession>
<keyword evidence="2 5" id="KW-0812">Transmembrane</keyword>
<protein>
    <submittedName>
        <fullName evidence="6 7">Uncharacterized protein</fullName>
    </submittedName>
</protein>
<dbReference type="InParanoid" id="T1G3Z6"/>
<dbReference type="KEGG" id="hro:HELRODRAFT_80314"/>